<evidence type="ECO:0000256" key="1">
    <source>
        <dbReference type="SAM" id="MobiDB-lite"/>
    </source>
</evidence>
<protein>
    <submittedName>
        <fullName evidence="2">Uncharacterized protein</fullName>
    </submittedName>
</protein>
<feature type="region of interest" description="Disordered" evidence="1">
    <location>
        <begin position="74"/>
        <end position="96"/>
    </location>
</feature>
<feature type="region of interest" description="Disordered" evidence="1">
    <location>
        <begin position="1"/>
        <end position="23"/>
    </location>
</feature>
<evidence type="ECO:0000313" key="3">
    <source>
        <dbReference type="Proteomes" id="UP000287651"/>
    </source>
</evidence>
<gene>
    <name evidence="2" type="ORF">B296_00058539</name>
</gene>
<accession>A0A426X0T4</accession>
<comment type="caution">
    <text evidence="2">The sequence shown here is derived from an EMBL/GenBank/DDBJ whole genome shotgun (WGS) entry which is preliminary data.</text>
</comment>
<feature type="region of interest" description="Disordered" evidence="1">
    <location>
        <begin position="35"/>
        <end position="62"/>
    </location>
</feature>
<organism evidence="2 3">
    <name type="scientific">Ensete ventricosum</name>
    <name type="common">Abyssinian banana</name>
    <name type="synonym">Musa ensete</name>
    <dbReference type="NCBI Taxonomy" id="4639"/>
    <lineage>
        <taxon>Eukaryota</taxon>
        <taxon>Viridiplantae</taxon>
        <taxon>Streptophyta</taxon>
        <taxon>Embryophyta</taxon>
        <taxon>Tracheophyta</taxon>
        <taxon>Spermatophyta</taxon>
        <taxon>Magnoliopsida</taxon>
        <taxon>Liliopsida</taxon>
        <taxon>Zingiberales</taxon>
        <taxon>Musaceae</taxon>
        <taxon>Ensete</taxon>
    </lineage>
</organism>
<dbReference type="Proteomes" id="UP000287651">
    <property type="component" value="Unassembled WGS sequence"/>
</dbReference>
<dbReference type="AlphaFoldDB" id="A0A426X0T4"/>
<name>A0A426X0T4_ENSVE</name>
<reference evidence="2 3" key="1">
    <citation type="journal article" date="2014" name="Agronomy (Basel)">
        <title>A Draft Genome Sequence for Ensete ventricosum, the Drought-Tolerant Tree Against Hunger.</title>
        <authorList>
            <person name="Harrison J."/>
            <person name="Moore K.A."/>
            <person name="Paszkiewicz K."/>
            <person name="Jones T."/>
            <person name="Grant M."/>
            <person name="Ambacheew D."/>
            <person name="Muzemil S."/>
            <person name="Studholme D.J."/>
        </authorList>
    </citation>
    <scope>NUCLEOTIDE SEQUENCE [LARGE SCALE GENOMIC DNA]</scope>
</reference>
<dbReference type="EMBL" id="AMZH03029894">
    <property type="protein sequence ID" value="RRT33102.1"/>
    <property type="molecule type" value="Genomic_DNA"/>
</dbReference>
<evidence type="ECO:0000313" key="2">
    <source>
        <dbReference type="EMBL" id="RRT33102.1"/>
    </source>
</evidence>
<sequence>MLPLRFPNSGIRAKGRPRLPTRGWLDARRRLPVGAAARRGSRLQGTRKGLPPAASPTTNRAVTPTAGWLPLGRATVDGHGQPLLVQGQRRQHSEGE</sequence>
<proteinExistence type="predicted"/>